<keyword evidence="2" id="KW-1185">Reference proteome</keyword>
<evidence type="ECO:0000313" key="2">
    <source>
        <dbReference type="Proteomes" id="UP001219568"/>
    </source>
</evidence>
<proteinExistence type="predicted"/>
<name>A0AAD6IJW4_PENCN</name>
<evidence type="ECO:0000313" key="1">
    <source>
        <dbReference type="EMBL" id="KAJ6050971.1"/>
    </source>
</evidence>
<dbReference type="Proteomes" id="UP001219568">
    <property type="component" value="Unassembled WGS sequence"/>
</dbReference>
<reference evidence="1" key="2">
    <citation type="submission" date="2023-01" db="EMBL/GenBank/DDBJ databases">
        <authorList>
            <person name="Petersen C."/>
        </authorList>
    </citation>
    <scope>NUCLEOTIDE SEQUENCE</scope>
    <source>
        <strain evidence="1">IBT 15450</strain>
    </source>
</reference>
<gene>
    <name evidence="1" type="ORF">N7460_001505</name>
</gene>
<organism evidence="1 2">
    <name type="scientific">Penicillium canescens</name>
    <dbReference type="NCBI Taxonomy" id="5083"/>
    <lineage>
        <taxon>Eukaryota</taxon>
        <taxon>Fungi</taxon>
        <taxon>Dikarya</taxon>
        <taxon>Ascomycota</taxon>
        <taxon>Pezizomycotina</taxon>
        <taxon>Eurotiomycetes</taxon>
        <taxon>Eurotiomycetidae</taxon>
        <taxon>Eurotiales</taxon>
        <taxon>Aspergillaceae</taxon>
        <taxon>Penicillium</taxon>
    </lineage>
</organism>
<comment type="caution">
    <text evidence="1">The sequence shown here is derived from an EMBL/GenBank/DDBJ whole genome shotgun (WGS) entry which is preliminary data.</text>
</comment>
<dbReference type="EMBL" id="JAQJZL010000002">
    <property type="protein sequence ID" value="KAJ6050971.1"/>
    <property type="molecule type" value="Genomic_DNA"/>
</dbReference>
<reference evidence="1" key="1">
    <citation type="journal article" date="2023" name="IMA Fungus">
        <title>Comparative genomic study of the Penicillium genus elucidates a diverse pangenome and 15 lateral gene transfer events.</title>
        <authorList>
            <person name="Petersen C."/>
            <person name="Sorensen T."/>
            <person name="Nielsen M.R."/>
            <person name="Sondergaard T.E."/>
            <person name="Sorensen J.L."/>
            <person name="Fitzpatrick D.A."/>
            <person name="Frisvad J.C."/>
            <person name="Nielsen K.L."/>
        </authorList>
    </citation>
    <scope>NUCLEOTIDE SEQUENCE</scope>
    <source>
        <strain evidence="1">IBT 15450</strain>
    </source>
</reference>
<protein>
    <submittedName>
        <fullName evidence="1">Uncharacterized protein</fullName>
    </submittedName>
</protein>
<dbReference type="AlphaFoldDB" id="A0AAD6IJW4"/>
<sequence length="66" mass="7619">MSFKAKELTVSEMNRCYILTFDPLPAKERFRVPAQSATLTLYHDLKYCTRIDGRAVDNIKTGSCFR</sequence>
<accession>A0AAD6IJW4</accession>